<dbReference type="AlphaFoldDB" id="A0A135ICB0"/>
<evidence type="ECO:0000313" key="2">
    <source>
        <dbReference type="Proteomes" id="UP000070529"/>
    </source>
</evidence>
<dbReference type="STRING" id="294935.ATN88_05165"/>
<proteinExistence type="predicted"/>
<sequence>MKTTSLVALFIPFVVNATDHHEVNLFDERIVVEVKTDTSHAFDETPIWQTLEAKGWEDAKQAAQGNQVSEKLAEELAFRESLEKLKNAMKRRRYNEADTFLAGNESWVTCERIQWLWLDLQREVVTGYGDNAKRKFQYALDNCQGHEKSTTAKVFGWAGSGAGKDIISRYRQSAGFDETVAKGMEHDLMLSTLSKNTVTSSELQGMEPSVKARKDGNAAEVIGWKYIEGDDAPSALDWFDRAIRWSGPTQKRVEGKLLSLQKMGEIVRLKEEHQTWVKKYPNLSDLEFVAEPESALNCEGTARDCLVSLLEKKEMTGSDYALQGWKLYEIERPMSASIAFERALAKMDASDPDRDLTQYGYVMSLQQLGFEDKATALAMEIDDDETRIELDRQLAMKRVYTAFNAKHYETTLSHIQAYEMAYGKDVKLIEVKAWSLYNSQKKIEAMKEYAKLTAAFPHNEEYQESYMIIKCGVTTKDPKCKKYNS</sequence>
<reference evidence="1 2" key="1">
    <citation type="submission" date="2015-11" db="EMBL/GenBank/DDBJ databases">
        <title>Genomic Taxonomy of the Vibrionaceae.</title>
        <authorList>
            <person name="Gomez-Gil B."/>
            <person name="Enciso-Ibarra J."/>
        </authorList>
    </citation>
    <scope>NUCLEOTIDE SEQUENCE [LARGE SCALE GENOMIC DNA]</scope>
    <source>
        <strain evidence="1 2">CAIM 912</strain>
    </source>
</reference>
<protein>
    <submittedName>
        <fullName evidence="1">Uncharacterized protein</fullName>
    </submittedName>
</protein>
<keyword evidence="2" id="KW-1185">Reference proteome</keyword>
<organism evidence="1 2">
    <name type="scientific">Enterovibrio coralii</name>
    <dbReference type="NCBI Taxonomy" id="294935"/>
    <lineage>
        <taxon>Bacteria</taxon>
        <taxon>Pseudomonadati</taxon>
        <taxon>Pseudomonadota</taxon>
        <taxon>Gammaproteobacteria</taxon>
        <taxon>Vibrionales</taxon>
        <taxon>Vibrionaceae</taxon>
        <taxon>Enterovibrio</taxon>
    </lineage>
</organism>
<dbReference type="OrthoDB" id="5870895at2"/>
<dbReference type="EMBL" id="LNTY01000006">
    <property type="protein sequence ID" value="KXF83106.1"/>
    <property type="molecule type" value="Genomic_DNA"/>
</dbReference>
<comment type="caution">
    <text evidence="1">The sequence shown here is derived from an EMBL/GenBank/DDBJ whole genome shotgun (WGS) entry which is preliminary data.</text>
</comment>
<accession>A0A135ICB0</accession>
<gene>
    <name evidence="1" type="ORF">ATN88_05165</name>
</gene>
<name>A0A135ICB0_9GAMM</name>
<evidence type="ECO:0000313" key="1">
    <source>
        <dbReference type="EMBL" id="KXF83106.1"/>
    </source>
</evidence>
<dbReference type="Proteomes" id="UP000070529">
    <property type="component" value="Unassembled WGS sequence"/>
</dbReference>
<dbReference type="RefSeq" id="WP_067410700.1">
    <property type="nucleotide sequence ID" value="NZ_LNTY01000006.1"/>
</dbReference>